<dbReference type="AlphaFoldDB" id="A0A538TUL4"/>
<organism evidence="1 2">
    <name type="scientific">Eiseniibacteriota bacterium</name>
    <dbReference type="NCBI Taxonomy" id="2212470"/>
    <lineage>
        <taxon>Bacteria</taxon>
        <taxon>Candidatus Eiseniibacteriota</taxon>
    </lineage>
</organism>
<gene>
    <name evidence="1" type="ORF">E6K78_05140</name>
</gene>
<evidence type="ECO:0000313" key="2">
    <source>
        <dbReference type="Proteomes" id="UP000316609"/>
    </source>
</evidence>
<sequence length="94" mass="9990">MTGPLRFTLRIVIVIVLLAIVGMGASAPIHKSAASPYLSPLAKLVVRNANASQCPIQKCKGRGPNHFICVHNNAFTECLITSPTTCNTQSCVVN</sequence>
<reference evidence="1 2" key="1">
    <citation type="journal article" date="2019" name="Nat. Microbiol.">
        <title>Mediterranean grassland soil C-N compound turnover is dependent on rainfall and depth, and is mediated by genomically divergent microorganisms.</title>
        <authorList>
            <person name="Diamond S."/>
            <person name="Andeer P.F."/>
            <person name="Li Z."/>
            <person name="Crits-Christoph A."/>
            <person name="Burstein D."/>
            <person name="Anantharaman K."/>
            <person name="Lane K.R."/>
            <person name="Thomas B.C."/>
            <person name="Pan C."/>
            <person name="Northen T.R."/>
            <person name="Banfield J.F."/>
        </authorList>
    </citation>
    <scope>NUCLEOTIDE SEQUENCE [LARGE SCALE GENOMIC DNA]</scope>
    <source>
        <strain evidence="1">WS_8</strain>
    </source>
</reference>
<accession>A0A538TUL4</accession>
<proteinExistence type="predicted"/>
<protein>
    <submittedName>
        <fullName evidence="1">Uncharacterized protein</fullName>
    </submittedName>
</protein>
<name>A0A538TUL4_UNCEI</name>
<dbReference type="Proteomes" id="UP000316609">
    <property type="component" value="Unassembled WGS sequence"/>
</dbReference>
<dbReference type="EMBL" id="VBOY01000042">
    <property type="protein sequence ID" value="TMQ67323.1"/>
    <property type="molecule type" value="Genomic_DNA"/>
</dbReference>
<evidence type="ECO:0000313" key="1">
    <source>
        <dbReference type="EMBL" id="TMQ67323.1"/>
    </source>
</evidence>
<comment type="caution">
    <text evidence="1">The sequence shown here is derived from an EMBL/GenBank/DDBJ whole genome shotgun (WGS) entry which is preliminary data.</text>
</comment>